<organism evidence="4 5">
    <name type="scientific">Nocardia vulneris</name>
    <dbReference type="NCBI Taxonomy" id="1141657"/>
    <lineage>
        <taxon>Bacteria</taxon>
        <taxon>Bacillati</taxon>
        <taxon>Actinomycetota</taxon>
        <taxon>Actinomycetes</taxon>
        <taxon>Mycobacteriales</taxon>
        <taxon>Nocardiaceae</taxon>
        <taxon>Nocardia</taxon>
    </lineage>
</organism>
<accession>A0ABR4Z7Y6</accession>
<gene>
    <name evidence="4" type="ORF">FG87_31370</name>
</gene>
<dbReference type="PANTHER" id="PTHR43841:SF3">
    <property type="entry name" value="(3R)-HYDROXYACYL-ACP DEHYDRATASE SUBUNIT HADB"/>
    <property type="match status" value="1"/>
</dbReference>
<dbReference type="Gene3D" id="3.10.129.10">
    <property type="entry name" value="Hotdog Thioesterase"/>
    <property type="match status" value="1"/>
</dbReference>
<keyword evidence="5" id="KW-1185">Reference proteome</keyword>
<dbReference type="InterPro" id="IPR029069">
    <property type="entry name" value="HotDog_dom_sf"/>
</dbReference>
<comment type="caution">
    <text evidence="4">The sequence shown here is derived from an EMBL/GenBank/DDBJ whole genome shotgun (WGS) entry which is preliminary data.</text>
</comment>
<evidence type="ECO:0000256" key="2">
    <source>
        <dbReference type="SAM" id="MobiDB-lite"/>
    </source>
</evidence>
<evidence type="ECO:0000313" key="5">
    <source>
        <dbReference type="Proteomes" id="UP000031364"/>
    </source>
</evidence>
<dbReference type="SUPFAM" id="SSF54637">
    <property type="entry name" value="Thioesterase/thiol ester dehydrase-isomerase"/>
    <property type="match status" value="2"/>
</dbReference>
<dbReference type="PANTHER" id="PTHR43841">
    <property type="entry name" value="3-HYDROXYACYL-THIOESTER DEHYDRATASE HTDX-RELATED"/>
    <property type="match status" value="1"/>
</dbReference>
<dbReference type="EMBL" id="JNFP01000046">
    <property type="protein sequence ID" value="KIA61388.1"/>
    <property type="molecule type" value="Genomic_DNA"/>
</dbReference>
<proteinExistence type="inferred from homology"/>
<feature type="domain" description="MaoC-like" evidence="3">
    <location>
        <begin position="181"/>
        <end position="265"/>
    </location>
</feature>
<dbReference type="RefSeq" id="WP_043677728.1">
    <property type="nucleotide sequence ID" value="NZ_BDCI01000048.1"/>
</dbReference>
<dbReference type="Pfam" id="PF01575">
    <property type="entry name" value="MaoC_dehydratas"/>
    <property type="match status" value="1"/>
</dbReference>
<dbReference type="Proteomes" id="UP000031364">
    <property type="component" value="Unassembled WGS sequence"/>
</dbReference>
<evidence type="ECO:0000313" key="4">
    <source>
        <dbReference type="EMBL" id="KIA61388.1"/>
    </source>
</evidence>
<comment type="similarity">
    <text evidence="1">Belongs to the enoyl-CoA hydratase/isomerase family.</text>
</comment>
<evidence type="ECO:0000256" key="1">
    <source>
        <dbReference type="ARBA" id="ARBA00005254"/>
    </source>
</evidence>
<evidence type="ECO:0000259" key="3">
    <source>
        <dbReference type="Pfam" id="PF01575"/>
    </source>
</evidence>
<sequence length="291" mass="31271">MSSSTEQLSSRPRIGELYLRAFVGALPIPVLNARPQTLPNTRLTLAGAPVRRAELDAYRAACGLTDTGALPLTYPSVLANPVAMRLMVARDFPFALPGLVHLRNVIEQRRPLRGDELLEITVHSADLRDHRRGKVFDLISEVSTAGEPVWQQTATLLKQQKRPAGPRPDGQGDDSPVPSGAPLRVDQRTVNGYAAASGDYNPIHVSGIGARILGFPGPIAHGMWQAAAVLGSVPDEFPAACTYDVTFGKPMLIPGEARLAVERTHDGSGWHLSLRHAGKGFAHLTASLTPR</sequence>
<feature type="region of interest" description="Disordered" evidence="2">
    <location>
        <begin position="157"/>
        <end position="184"/>
    </location>
</feature>
<reference evidence="4 5" key="1">
    <citation type="journal article" date="2014" name="Int. J. Syst. Evol. Microbiol.">
        <title>Nocardia vulneris sp. nov., isolated from wounds of human patients in North America.</title>
        <authorList>
            <person name="Lasker B.A."/>
            <person name="Bell M."/>
            <person name="Klenk H.P."/>
            <person name="Sproer C."/>
            <person name="Schumann C."/>
            <person name="Schumann P."/>
            <person name="Brown J.M."/>
        </authorList>
    </citation>
    <scope>NUCLEOTIDE SEQUENCE [LARGE SCALE GENOMIC DNA]</scope>
    <source>
        <strain evidence="4 5">W9851</strain>
    </source>
</reference>
<name>A0ABR4Z7Y6_9NOCA</name>
<dbReference type="InterPro" id="IPR002539">
    <property type="entry name" value="MaoC-like_dom"/>
</dbReference>
<protein>
    <recommendedName>
        <fullName evidence="3">MaoC-like domain-containing protein</fullName>
    </recommendedName>
</protein>